<dbReference type="GO" id="GO:0005737">
    <property type="term" value="C:cytoplasm"/>
    <property type="evidence" value="ECO:0007669"/>
    <property type="project" value="TreeGrafter"/>
</dbReference>
<keyword evidence="2" id="KW-0436">Ligase</keyword>
<dbReference type="AlphaFoldDB" id="A0A921MC14"/>
<dbReference type="GO" id="GO:0009432">
    <property type="term" value="P:SOS response"/>
    <property type="evidence" value="ECO:0007669"/>
    <property type="project" value="TreeGrafter"/>
</dbReference>
<sequence length="375" mass="39743">MVPTTTSAPASSPLTVHVIHDNPEWIPPFATALETRGIEVVEWLLPDTTIDLSQEPPQGLYWSRLSASSHTRTDPHVKEYGRALLAWLEAAGRTVLNGAHVYELEVSKVLQHRRLETRGFSVPRTVAALGAAGLADAVRTLDPPFITKHNQGGKGLGVRRFDSHAEFDAVAHEFAPGGDNAPNDGITLAQEYVRPAQPFITRAEFIGGRFHYAVRVDVSAGSFELCPAEACEIPQPGISTAVCAVPAPDGTAGTAVTTDPEAAPAPKAASGSEAAPGPDAASGSETASGPSPDAPQPTGLFTRREDLTRESPLVQRLEAFLAEQRIDIAGIEFIDTADGDQVIYDINTNTNYNPAVESAETAAGRLSAADRIAEF</sequence>
<dbReference type="PANTHER" id="PTHR21621:SF0">
    <property type="entry name" value="BETA-CITRYLGLUTAMATE SYNTHASE B-RELATED"/>
    <property type="match status" value="1"/>
</dbReference>
<reference evidence="2" key="2">
    <citation type="submission" date="2021-09" db="EMBL/GenBank/DDBJ databases">
        <authorList>
            <person name="Gilroy R."/>
        </authorList>
    </citation>
    <scope>NUCLEOTIDE SEQUENCE</scope>
    <source>
        <strain evidence="2">ChiGjej5B5-7349</strain>
    </source>
</reference>
<gene>
    <name evidence="2" type="ORF">K8V08_02445</name>
</gene>
<evidence type="ECO:0000313" key="2">
    <source>
        <dbReference type="EMBL" id="HJG79253.1"/>
    </source>
</evidence>
<protein>
    <submittedName>
        <fullName evidence="2">Alpha-L-glutamate ligase</fullName>
    </submittedName>
</protein>
<evidence type="ECO:0000313" key="3">
    <source>
        <dbReference type="Proteomes" id="UP000784435"/>
    </source>
</evidence>
<proteinExistence type="predicted"/>
<dbReference type="Proteomes" id="UP000784435">
    <property type="component" value="Unassembled WGS sequence"/>
</dbReference>
<name>A0A921MC14_9MICO</name>
<feature type="non-terminal residue" evidence="2">
    <location>
        <position position="375"/>
    </location>
</feature>
<dbReference type="GO" id="GO:0018169">
    <property type="term" value="F:ribosomal S6-glutamic acid ligase activity"/>
    <property type="evidence" value="ECO:0007669"/>
    <property type="project" value="TreeGrafter"/>
</dbReference>
<organism evidence="2 3">
    <name type="scientific">Brevibacterium senegalense</name>
    <dbReference type="NCBI Taxonomy" id="1033736"/>
    <lineage>
        <taxon>Bacteria</taxon>
        <taxon>Bacillati</taxon>
        <taxon>Actinomycetota</taxon>
        <taxon>Actinomycetes</taxon>
        <taxon>Micrococcales</taxon>
        <taxon>Brevibacteriaceae</taxon>
        <taxon>Brevibacterium</taxon>
    </lineage>
</organism>
<comment type="caution">
    <text evidence="2">The sequence shown here is derived from an EMBL/GenBank/DDBJ whole genome shotgun (WGS) entry which is preliminary data.</text>
</comment>
<dbReference type="PANTHER" id="PTHR21621">
    <property type="entry name" value="RIBOSOMAL PROTEIN S6 MODIFICATION PROTEIN"/>
    <property type="match status" value="1"/>
</dbReference>
<feature type="region of interest" description="Disordered" evidence="1">
    <location>
        <begin position="251"/>
        <end position="307"/>
    </location>
</feature>
<evidence type="ECO:0000256" key="1">
    <source>
        <dbReference type="SAM" id="MobiDB-lite"/>
    </source>
</evidence>
<dbReference type="EMBL" id="DYUK01000058">
    <property type="protein sequence ID" value="HJG79253.1"/>
    <property type="molecule type" value="Genomic_DNA"/>
</dbReference>
<reference evidence="2" key="1">
    <citation type="journal article" date="2021" name="PeerJ">
        <title>Extensive microbial diversity within the chicken gut microbiome revealed by metagenomics and culture.</title>
        <authorList>
            <person name="Gilroy R."/>
            <person name="Ravi A."/>
            <person name="Getino M."/>
            <person name="Pursley I."/>
            <person name="Horton D.L."/>
            <person name="Alikhan N.F."/>
            <person name="Baker D."/>
            <person name="Gharbi K."/>
            <person name="Hall N."/>
            <person name="Watson M."/>
            <person name="Adriaenssens E.M."/>
            <person name="Foster-Nyarko E."/>
            <person name="Jarju S."/>
            <person name="Secka A."/>
            <person name="Antonio M."/>
            <person name="Oren A."/>
            <person name="Chaudhuri R.R."/>
            <person name="La Ragione R."/>
            <person name="Hildebrand F."/>
            <person name="Pallen M.J."/>
        </authorList>
    </citation>
    <scope>NUCLEOTIDE SEQUENCE</scope>
    <source>
        <strain evidence="2">ChiGjej5B5-7349</strain>
    </source>
</reference>
<dbReference type="SUPFAM" id="SSF56059">
    <property type="entry name" value="Glutathione synthetase ATP-binding domain-like"/>
    <property type="match status" value="1"/>
</dbReference>
<accession>A0A921MC14</accession>